<reference evidence="2" key="1">
    <citation type="submission" date="2022-04" db="EMBL/GenBank/DDBJ databases">
        <title>Complete genome of Methanoplanus endosymbiosus DSM 3599.</title>
        <authorList>
            <person name="Chen S.-C."/>
            <person name="You Y.-T."/>
            <person name="Zhou Y.-Z."/>
            <person name="Lai M.-C."/>
        </authorList>
    </citation>
    <scope>NUCLEOTIDE SEQUENCE</scope>
    <source>
        <strain evidence="2">DSM 3599</strain>
    </source>
</reference>
<evidence type="ECO:0000313" key="3">
    <source>
        <dbReference type="Proteomes" id="UP001060368"/>
    </source>
</evidence>
<dbReference type="InterPro" id="IPR017900">
    <property type="entry name" value="4Fe4S_Fe_S_CS"/>
</dbReference>
<keyword evidence="3" id="KW-1185">Reference proteome</keyword>
<dbReference type="InterPro" id="IPR017677">
    <property type="entry name" value="Methan_mark_16"/>
</dbReference>
<dbReference type="PROSITE" id="PS00198">
    <property type="entry name" value="4FE4S_FER_1"/>
    <property type="match status" value="1"/>
</dbReference>
<dbReference type="InterPro" id="IPR002708">
    <property type="entry name" value="HcyBio"/>
</dbReference>
<dbReference type="KEGG" id="mend:L6E24_14275"/>
<evidence type="ECO:0000259" key="1">
    <source>
        <dbReference type="PROSITE" id="PS51379"/>
    </source>
</evidence>
<dbReference type="InterPro" id="IPR017896">
    <property type="entry name" value="4Fe4S_Fe-S-bd"/>
</dbReference>
<dbReference type="RefSeq" id="WP_257742626.1">
    <property type="nucleotide sequence ID" value="NZ_CP096115.1"/>
</dbReference>
<gene>
    <name evidence="2" type="ORF">L6E24_14275</name>
</gene>
<dbReference type="AlphaFoldDB" id="A0A9E7PLS6"/>
<evidence type="ECO:0000313" key="2">
    <source>
        <dbReference type="EMBL" id="UUX92478.1"/>
    </source>
</evidence>
<dbReference type="GeneID" id="74308894"/>
<dbReference type="SUPFAM" id="SSF54862">
    <property type="entry name" value="4Fe-4S ferredoxins"/>
    <property type="match status" value="1"/>
</dbReference>
<dbReference type="Gene3D" id="3.30.70.20">
    <property type="match status" value="1"/>
</dbReference>
<feature type="domain" description="4Fe-4S ferredoxin-type" evidence="1">
    <location>
        <begin position="311"/>
        <end position="337"/>
    </location>
</feature>
<dbReference type="GO" id="GO:0016491">
    <property type="term" value="F:oxidoreductase activity"/>
    <property type="evidence" value="ECO:0007669"/>
    <property type="project" value="UniProtKB-ARBA"/>
</dbReference>
<feature type="domain" description="4Fe-4S ferredoxin-type" evidence="1">
    <location>
        <begin position="339"/>
        <end position="368"/>
    </location>
</feature>
<dbReference type="EMBL" id="CP096115">
    <property type="protein sequence ID" value="UUX92478.1"/>
    <property type="molecule type" value="Genomic_DNA"/>
</dbReference>
<dbReference type="Pfam" id="PF01837">
    <property type="entry name" value="HcyBio"/>
    <property type="match status" value="1"/>
</dbReference>
<dbReference type="PROSITE" id="PS51379">
    <property type="entry name" value="4FE4S_FER_2"/>
    <property type="match status" value="2"/>
</dbReference>
<dbReference type="NCBIfam" id="TIGR03287">
    <property type="entry name" value="methan_mark_16"/>
    <property type="match status" value="1"/>
</dbReference>
<name>A0A9E7PLS6_9EURY</name>
<sequence length="408" mass="43365">MKTTAEIKAKLDKGEAKVYMAAEFKKMIRDGGKPSLDDVDIVTCGTCGIMSGAMAVISLQVAKPGTFRRADTVSLNGVPAYPGPSPNEGLGIVDLVVYGTTHASDDYGGGHLFRDIIEEKEIEVIAEAGGKSYSNILYGDEFLSSRMIATRCAYKNYSCFVNQSPEDINTIFSALPLRGNLAEATVSGCGEINPLQNDPEMRSLKSGAKILLNGAEGFIMGPGTRSTPEKPNLSAFADMGGMSGEYTGGFITSAGPECIMSVAGAIPVTDEKILSDVSILDENIPLPIVDIKDRSPLAYGTNADIWQGTDHRINVNPMNCIFCGDCPALAKCPTKAIMPGGGVISSRCVSCGNCIRTCPGEVYSMKTKPVNVGGREIPVTLRQSDRTRGDKISGELKEKIIDGTFLFL</sequence>
<protein>
    <submittedName>
        <fullName evidence="2">Methanogenesis marker 16 metalloprotein</fullName>
    </submittedName>
</protein>
<dbReference type="Proteomes" id="UP001060368">
    <property type="component" value="Chromosome"/>
</dbReference>
<accession>A0A9E7PLS6</accession>
<organism evidence="2 3">
    <name type="scientific">Methanoplanus endosymbiosus</name>
    <dbReference type="NCBI Taxonomy" id="33865"/>
    <lineage>
        <taxon>Archaea</taxon>
        <taxon>Methanobacteriati</taxon>
        <taxon>Methanobacteriota</taxon>
        <taxon>Stenosarchaea group</taxon>
        <taxon>Methanomicrobia</taxon>
        <taxon>Methanomicrobiales</taxon>
        <taxon>Methanomicrobiaceae</taxon>
        <taxon>Methanoplanus</taxon>
    </lineage>
</organism>
<proteinExistence type="predicted"/>